<dbReference type="AlphaFoldDB" id="A0A9W9KPX6"/>
<dbReference type="Proteomes" id="UP001149165">
    <property type="component" value="Unassembled WGS sequence"/>
</dbReference>
<keyword evidence="2" id="KW-1185">Reference proteome</keyword>
<dbReference type="OrthoDB" id="3766406at2759"/>
<proteinExistence type="predicted"/>
<protein>
    <submittedName>
        <fullName evidence="1">Uncharacterized protein</fullName>
    </submittedName>
</protein>
<name>A0A9W9KPX6_9EURO</name>
<evidence type="ECO:0000313" key="2">
    <source>
        <dbReference type="Proteomes" id="UP001149165"/>
    </source>
</evidence>
<comment type="caution">
    <text evidence="1">The sequence shown here is derived from an EMBL/GenBank/DDBJ whole genome shotgun (WGS) entry which is preliminary data.</text>
</comment>
<evidence type="ECO:0000313" key="1">
    <source>
        <dbReference type="EMBL" id="KAJ5113597.1"/>
    </source>
</evidence>
<dbReference type="EMBL" id="JAPQKH010000002">
    <property type="protein sequence ID" value="KAJ5113597.1"/>
    <property type="molecule type" value="Genomic_DNA"/>
</dbReference>
<reference evidence="1" key="2">
    <citation type="journal article" date="2023" name="IMA Fungus">
        <title>Comparative genomic study of the Penicillium genus elucidates a diverse pangenome and 15 lateral gene transfer events.</title>
        <authorList>
            <person name="Petersen C."/>
            <person name="Sorensen T."/>
            <person name="Nielsen M.R."/>
            <person name="Sondergaard T.E."/>
            <person name="Sorensen J.L."/>
            <person name="Fitzpatrick D.A."/>
            <person name="Frisvad J.C."/>
            <person name="Nielsen K.L."/>
        </authorList>
    </citation>
    <scope>NUCLEOTIDE SEQUENCE</scope>
    <source>
        <strain evidence="1">IBT 30069</strain>
    </source>
</reference>
<organism evidence="1 2">
    <name type="scientific">Penicillium angulare</name>
    <dbReference type="NCBI Taxonomy" id="116970"/>
    <lineage>
        <taxon>Eukaryota</taxon>
        <taxon>Fungi</taxon>
        <taxon>Dikarya</taxon>
        <taxon>Ascomycota</taxon>
        <taxon>Pezizomycotina</taxon>
        <taxon>Eurotiomycetes</taxon>
        <taxon>Eurotiomycetidae</taxon>
        <taxon>Eurotiales</taxon>
        <taxon>Aspergillaceae</taxon>
        <taxon>Penicillium</taxon>
    </lineage>
</organism>
<sequence>MKRFYHGTQYGISTDALSYTQIRLHPDKSSNTQRPFLFSLDAQICDEHLSLIIRTQQILFVPNHKRYLLYCNPDIARRKHKEDPVGLFICDHISDEKLANLVNPTIRAYRTGEEAASPTYTCGLCNTNFHIETLEHDTDLALVITKWIDLGSGMSPDDPKWARYSSHYRIMRHGEATIHTSDEQAGARICFENASNRSLECLRSCNLEYLKGERYKEIMYQALGSEVHFWHLAKGARQNRPV</sequence>
<accession>A0A9W9KPX6</accession>
<gene>
    <name evidence="1" type="ORF">N7456_002131</name>
</gene>
<reference evidence="1" key="1">
    <citation type="submission" date="2022-11" db="EMBL/GenBank/DDBJ databases">
        <authorList>
            <person name="Petersen C."/>
        </authorList>
    </citation>
    <scope>NUCLEOTIDE SEQUENCE</scope>
    <source>
        <strain evidence="1">IBT 30069</strain>
    </source>
</reference>